<dbReference type="EMBL" id="FNRJ01000001">
    <property type="protein sequence ID" value="SDZ96214.1"/>
    <property type="molecule type" value="Genomic_DNA"/>
</dbReference>
<dbReference type="RefSeq" id="WP_091821352.1">
    <property type="nucleotide sequence ID" value="NZ_FNRJ01000001.1"/>
</dbReference>
<dbReference type="Proteomes" id="UP000242469">
    <property type="component" value="Unassembled WGS sequence"/>
</dbReference>
<dbReference type="AlphaFoldDB" id="A0A1H3XC14"/>
<dbReference type="STRING" id="1122198.SAMN02745729_10188"/>
<accession>A0A1H3XC14</accession>
<sequence>MKREQIKELAIANGFSLKPQPDGTNDLNPYVYEFAQALVEPLRRELDHQKLIHVGFTNNTQIEGAKQIVGSFYPSTENDNWIPVYMLAVHAHRCGHDSETFCHLLKLEKRSRELKQERDQLTVHIQRIDTLAWKFLTYPNEAQTLEDLNRALSNSPVQNIAQHDAEVIEGLRFPTMLRKMWSGTEVQQWLKEQADQLHHRAKKV</sequence>
<evidence type="ECO:0000313" key="2">
    <source>
        <dbReference type="Proteomes" id="UP000242469"/>
    </source>
</evidence>
<evidence type="ECO:0000313" key="1">
    <source>
        <dbReference type="EMBL" id="SDZ96214.1"/>
    </source>
</evidence>
<organism evidence="1 2">
    <name type="scientific">Marinobacterium iners DSM 11526</name>
    <dbReference type="NCBI Taxonomy" id="1122198"/>
    <lineage>
        <taxon>Bacteria</taxon>
        <taxon>Pseudomonadati</taxon>
        <taxon>Pseudomonadota</taxon>
        <taxon>Gammaproteobacteria</taxon>
        <taxon>Oceanospirillales</taxon>
        <taxon>Oceanospirillaceae</taxon>
        <taxon>Marinobacterium</taxon>
    </lineage>
</organism>
<reference evidence="2" key="1">
    <citation type="submission" date="2016-10" db="EMBL/GenBank/DDBJ databases">
        <authorList>
            <person name="Varghese N."/>
            <person name="Submissions S."/>
        </authorList>
    </citation>
    <scope>NUCLEOTIDE SEQUENCE [LARGE SCALE GENOMIC DNA]</scope>
    <source>
        <strain evidence="2">DSM 11526</strain>
    </source>
</reference>
<dbReference type="OrthoDB" id="6694110at2"/>
<protein>
    <submittedName>
        <fullName evidence="1">Uncharacterized protein</fullName>
    </submittedName>
</protein>
<gene>
    <name evidence="1" type="ORF">SAMN02745729_10188</name>
</gene>
<name>A0A1H3XC14_9GAMM</name>
<proteinExistence type="predicted"/>
<keyword evidence="2" id="KW-1185">Reference proteome</keyword>